<dbReference type="Proteomes" id="UP001195914">
    <property type="component" value="Unassembled WGS sequence"/>
</dbReference>
<comment type="pathway">
    <text evidence="2">Protein modification; peptidyl-diphthamide biosynthesis.</text>
</comment>
<feature type="binding site" evidence="9">
    <location>
        <begin position="114"/>
        <end position="115"/>
    </location>
    <ligand>
        <name>S-adenosyl-L-methionine</name>
        <dbReference type="ChEBI" id="CHEBI:59789"/>
    </ligand>
</feature>
<dbReference type="InterPro" id="IPR035996">
    <property type="entry name" value="4pyrrol_Methylase_sf"/>
</dbReference>
<dbReference type="InterPro" id="IPR014777">
    <property type="entry name" value="4pyrrole_Mease_sub1"/>
</dbReference>
<dbReference type="Pfam" id="PF00590">
    <property type="entry name" value="TP_methylase"/>
    <property type="match status" value="1"/>
</dbReference>
<feature type="domain" description="Tetrapyrrole methylase" evidence="10">
    <location>
        <begin position="2"/>
        <end position="236"/>
    </location>
</feature>
<proteinExistence type="inferred from homology"/>
<feature type="binding site" evidence="9">
    <location>
        <position position="86"/>
    </location>
    <ligand>
        <name>S-adenosyl-L-methionine</name>
        <dbReference type="ChEBI" id="CHEBI:59789"/>
    </ligand>
</feature>
<reference evidence="11" key="2">
    <citation type="submission" date="2021-05" db="EMBL/GenBank/DDBJ databases">
        <authorList>
            <person name="Pain A."/>
        </authorList>
    </citation>
    <scope>NUCLEOTIDE SEQUENCE</scope>
    <source>
        <strain evidence="11">1802A</strain>
    </source>
</reference>
<dbReference type="PANTHER" id="PTHR10882">
    <property type="entry name" value="DIPHTHINE SYNTHASE"/>
    <property type="match status" value="1"/>
</dbReference>
<dbReference type="Gene3D" id="3.40.1010.10">
    <property type="entry name" value="Cobalt-precorrin-4 Transmethylase, Domain 1"/>
    <property type="match status" value="1"/>
</dbReference>
<dbReference type="PIRSF" id="PIRSF036432">
    <property type="entry name" value="Diphthine_synth"/>
    <property type="match status" value="1"/>
</dbReference>
<evidence type="ECO:0000256" key="5">
    <source>
        <dbReference type="ARBA" id="ARBA00022603"/>
    </source>
</evidence>
<sequence>MTLTLVGLGLGAVEDITLRGLKAVQAADAVYLEIYTSALIDSNLQELEAFFGKRIVEADRICVEEHNEAILEEAREKNVVILVAGDPLSATTHCDICLRAIKNKVEVEVIHNASIINSVGRTGLQLYRFGEVVSIPLFEENWAPTSFYDKIVRNMQANMHTLCLLDIKVKERSIENLMAKRMVFEPPRYMTVNVAIEQIRQVDEKRREIAMSARAVGVARLGSKTAKIVAGTLEQLYKVDFGAPLHSLVICAPELHDIEEEYFRHYNYETCKSQCSESENI</sequence>
<dbReference type="AlphaFoldDB" id="A0AAD9GD99"/>
<dbReference type="FunFam" id="3.30.950.10:FF:000004">
    <property type="entry name" value="Diphthine synthase putative"/>
    <property type="match status" value="1"/>
</dbReference>
<evidence type="ECO:0000256" key="2">
    <source>
        <dbReference type="ARBA" id="ARBA00005156"/>
    </source>
</evidence>
<feature type="binding site" evidence="9">
    <location>
        <position position="10"/>
    </location>
    <ligand>
        <name>S-adenosyl-L-methionine</name>
        <dbReference type="ChEBI" id="CHEBI:59789"/>
    </ligand>
</feature>
<feature type="binding site" evidence="9">
    <location>
        <position position="221"/>
    </location>
    <ligand>
        <name>S-adenosyl-L-methionine</name>
        <dbReference type="ChEBI" id="CHEBI:59789"/>
    </ligand>
</feature>
<evidence type="ECO:0000256" key="9">
    <source>
        <dbReference type="PIRSR" id="PIRSR036432-1"/>
    </source>
</evidence>
<reference evidence="11" key="1">
    <citation type="journal article" date="2014" name="Nucleic Acids Res.">
        <title>The evolutionary dynamics of variant antigen genes in Babesia reveal a history of genomic innovation underlying host-parasite interaction.</title>
        <authorList>
            <person name="Jackson A.P."/>
            <person name="Otto T.D."/>
            <person name="Darby A."/>
            <person name="Ramaprasad A."/>
            <person name="Xia D."/>
            <person name="Echaide I.E."/>
            <person name="Farber M."/>
            <person name="Gahlot S."/>
            <person name="Gamble J."/>
            <person name="Gupta D."/>
            <person name="Gupta Y."/>
            <person name="Jackson L."/>
            <person name="Malandrin L."/>
            <person name="Malas T.B."/>
            <person name="Moussa E."/>
            <person name="Nair M."/>
            <person name="Reid A.J."/>
            <person name="Sanders M."/>
            <person name="Sharma J."/>
            <person name="Tracey A."/>
            <person name="Quail M.A."/>
            <person name="Weir W."/>
            <person name="Wastling J.M."/>
            <person name="Hall N."/>
            <person name="Willadsen P."/>
            <person name="Lingelbach K."/>
            <person name="Shiels B."/>
            <person name="Tait A."/>
            <person name="Berriman M."/>
            <person name="Allred D.R."/>
            <person name="Pain A."/>
        </authorList>
    </citation>
    <scope>NUCLEOTIDE SEQUENCE</scope>
    <source>
        <strain evidence="11">1802A</strain>
    </source>
</reference>
<dbReference type="SUPFAM" id="SSF53790">
    <property type="entry name" value="Tetrapyrrole methylase"/>
    <property type="match status" value="1"/>
</dbReference>
<evidence type="ECO:0000256" key="4">
    <source>
        <dbReference type="ARBA" id="ARBA00011927"/>
    </source>
</evidence>
<evidence type="ECO:0000256" key="7">
    <source>
        <dbReference type="ARBA" id="ARBA00022691"/>
    </source>
</evidence>
<protein>
    <recommendedName>
        <fullName evidence="4">diphthine methyl ester synthase</fullName>
        <ecNumber evidence="4">2.1.1.314</ecNumber>
    </recommendedName>
</protein>
<keyword evidence="5" id="KW-0489">Methyltransferase</keyword>
<dbReference type="InterPro" id="IPR014776">
    <property type="entry name" value="4pyrrole_Mease_sub2"/>
</dbReference>
<name>A0AAD9GD99_BABDI</name>
<keyword evidence="12" id="KW-1185">Reference proteome</keyword>
<evidence type="ECO:0000256" key="1">
    <source>
        <dbReference type="ARBA" id="ARBA00004006"/>
    </source>
</evidence>
<comment type="caution">
    <text evidence="11">The sequence shown here is derived from an EMBL/GenBank/DDBJ whole genome shotgun (WGS) entry which is preliminary data.</text>
</comment>
<comment type="catalytic activity">
    <reaction evidence="8">
        <text>2-[(3S)-amino-3-carboxypropyl]-L-histidyl-[translation elongation factor 2] + 4 S-adenosyl-L-methionine = diphthine methyl ester-[translation elongation factor 2] + 4 S-adenosyl-L-homocysteine + 3 H(+)</text>
        <dbReference type="Rhea" id="RHEA:42652"/>
        <dbReference type="Rhea" id="RHEA-COMP:9749"/>
        <dbReference type="Rhea" id="RHEA-COMP:10173"/>
        <dbReference type="ChEBI" id="CHEBI:15378"/>
        <dbReference type="ChEBI" id="CHEBI:57856"/>
        <dbReference type="ChEBI" id="CHEBI:59789"/>
        <dbReference type="ChEBI" id="CHEBI:73995"/>
        <dbReference type="ChEBI" id="CHEBI:79005"/>
        <dbReference type="EC" id="2.1.1.314"/>
    </reaction>
</comment>
<keyword evidence="7 9" id="KW-0949">S-adenosyl-L-methionine</keyword>
<dbReference type="Gene3D" id="3.30.950.10">
    <property type="entry name" value="Methyltransferase, Cobalt-precorrin-4 Transmethylase, Domain 2"/>
    <property type="match status" value="1"/>
</dbReference>
<dbReference type="GO" id="GO:0017183">
    <property type="term" value="P:protein histidyl modification to diphthamide"/>
    <property type="evidence" value="ECO:0007669"/>
    <property type="project" value="InterPro"/>
</dbReference>
<feature type="binding site" evidence="9">
    <location>
        <position position="165"/>
    </location>
    <ligand>
        <name>S-adenosyl-L-methionine</name>
        <dbReference type="ChEBI" id="CHEBI:59789"/>
    </ligand>
</feature>
<dbReference type="CDD" id="cd11647">
    <property type="entry name" value="DHP5_DphB"/>
    <property type="match status" value="1"/>
</dbReference>
<dbReference type="HAMAP" id="MF_01084">
    <property type="entry name" value="Diphthine_synth"/>
    <property type="match status" value="1"/>
</dbReference>
<comment type="function">
    <text evidence="1">S-adenosyl-L-methionine-dependent methyltransferase that catalyzes four methylations of the modified target histidine residue in translation elongation factor 2 (EF-2), to form an intermediate called diphthine methyl ester. The four successive methylation reactions represent the second step of diphthamide biosynthesis.</text>
</comment>
<comment type="similarity">
    <text evidence="3">Belongs to the diphthine synthase family.</text>
</comment>
<evidence type="ECO:0000259" key="10">
    <source>
        <dbReference type="Pfam" id="PF00590"/>
    </source>
</evidence>
<dbReference type="EMBL" id="JAHBMH010000044">
    <property type="protein sequence ID" value="KAK1936348.1"/>
    <property type="molecule type" value="Genomic_DNA"/>
</dbReference>
<evidence type="ECO:0000313" key="12">
    <source>
        <dbReference type="Proteomes" id="UP001195914"/>
    </source>
</evidence>
<dbReference type="PANTHER" id="PTHR10882:SF0">
    <property type="entry name" value="DIPHTHINE METHYL ESTER SYNTHASE"/>
    <property type="match status" value="1"/>
</dbReference>
<dbReference type="EC" id="2.1.1.314" evidence="4"/>
<evidence type="ECO:0000256" key="8">
    <source>
        <dbReference type="ARBA" id="ARBA00048752"/>
    </source>
</evidence>
<evidence type="ECO:0000256" key="3">
    <source>
        <dbReference type="ARBA" id="ARBA00006729"/>
    </source>
</evidence>
<feature type="binding site" evidence="9">
    <location>
        <position position="246"/>
    </location>
    <ligand>
        <name>S-adenosyl-L-methionine</name>
        <dbReference type="ChEBI" id="CHEBI:59789"/>
    </ligand>
</feature>
<dbReference type="GO" id="GO:0141133">
    <property type="term" value="F:diphthine methyl ester synthase activity"/>
    <property type="evidence" value="ECO:0007669"/>
    <property type="project" value="UniProtKB-EC"/>
</dbReference>
<dbReference type="InterPro" id="IPR000878">
    <property type="entry name" value="4pyrrol_Mease"/>
</dbReference>
<dbReference type="GO" id="GO:0032259">
    <property type="term" value="P:methylation"/>
    <property type="evidence" value="ECO:0007669"/>
    <property type="project" value="UniProtKB-KW"/>
</dbReference>
<evidence type="ECO:0000313" key="11">
    <source>
        <dbReference type="EMBL" id="KAK1936348.1"/>
    </source>
</evidence>
<organism evidence="11 12">
    <name type="scientific">Babesia divergens</name>
    <dbReference type="NCBI Taxonomy" id="32595"/>
    <lineage>
        <taxon>Eukaryota</taxon>
        <taxon>Sar</taxon>
        <taxon>Alveolata</taxon>
        <taxon>Apicomplexa</taxon>
        <taxon>Aconoidasida</taxon>
        <taxon>Piroplasmida</taxon>
        <taxon>Babesiidae</taxon>
        <taxon>Babesia</taxon>
    </lineage>
</organism>
<dbReference type="NCBIfam" id="TIGR00522">
    <property type="entry name" value="dph5"/>
    <property type="match status" value="1"/>
</dbReference>
<evidence type="ECO:0000256" key="6">
    <source>
        <dbReference type="ARBA" id="ARBA00022679"/>
    </source>
</evidence>
<gene>
    <name evidence="11" type="ORF">X943_002901</name>
</gene>
<dbReference type="InterPro" id="IPR004551">
    <property type="entry name" value="Dphthn_synthase"/>
</dbReference>
<accession>A0AAD9GD99</accession>
<keyword evidence="6" id="KW-0808">Transferase</keyword>